<dbReference type="Gene3D" id="1.20.1050.10">
    <property type="match status" value="1"/>
</dbReference>
<evidence type="ECO:0000313" key="3">
    <source>
        <dbReference type="Proteomes" id="UP000030901"/>
    </source>
</evidence>
<dbReference type="EMBL" id="CP009056">
    <property type="protein sequence ID" value="AJA44882.1"/>
    <property type="molecule type" value="Genomic_DNA"/>
</dbReference>
<dbReference type="PROSITE" id="PS50404">
    <property type="entry name" value="GST_NTER"/>
    <property type="match status" value="1"/>
</dbReference>
<protein>
    <submittedName>
        <fullName evidence="2">Glutathione S-transferase</fullName>
        <ecNumber evidence="2">2.5.1.18</ecNumber>
    </submittedName>
</protein>
<organism evidence="2 3">
    <name type="scientific">Frischella perrara</name>
    <dbReference type="NCBI Taxonomy" id="1267021"/>
    <lineage>
        <taxon>Bacteria</taxon>
        <taxon>Pseudomonadati</taxon>
        <taxon>Pseudomonadota</taxon>
        <taxon>Gammaproteobacteria</taxon>
        <taxon>Orbales</taxon>
        <taxon>Orbaceae</taxon>
        <taxon>Frischella</taxon>
    </lineage>
</organism>
<dbReference type="RefSeq" id="WP_052236792.1">
    <property type="nucleotide sequence ID" value="NZ_CP009056.1"/>
</dbReference>
<keyword evidence="3" id="KW-1185">Reference proteome</keyword>
<dbReference type="STRING" id="1267021.FPB0191_01058"/>
<dbReference type="KEGG" id="fpp:FPB0191_01058"/>
<dbReference type="InterPro" id="IPR036282">
    <property type="entry name" value="Glutathione-S-Trfase_C_sf"/>
</dbReference>
<reference evidence="2 3" key="1">
    <citation type="journal article" date="2014" name="Appl. Environ. Microbiol.">
        <title>Gut symbionts from distinct hosts exhibit genotoxic activity via divergent colibactin biosynthetic pathways.</title>
        <authorList>
            <person name="Engel P."/>
            <person name="Vizcaino M.I."/>
            <person name="Crawford J.M."/>
        </authorList>
    </citation>
    <scope>NUCLEOTIDE SEQUENCE [LARGE SCALE GENOMIC DNA]</scope>
    <source>
        <strain evidence="2 3">PEB0191</strain>
    </source>
</reference>
<dbReference type="Gene3D" id="3.40.30.10">
    <property type="entry name" value="Glutaredoxin"/>
    <property type="match status" value="1"/>
</dbReference>
<feature type="domain" description="GST N-terminal" evidence="1">
    <location>
        <begin position="1"/>
        <end position="80"/>
    </location>
</feature>
<keyword evidence="2" id="KW-0808">Transferase</keyword>
<dbReference type="AlphaFoldDB" id="A0A0A7S265"/>
<sequence length="201" mass="23139">MNIKLIGNKTSPFVRKVEIVLQELGLSYDFLLDSPWEPNSQVVKLNPIGKIPVIVINEEIALFDSSVITDFLLEKIPSDSLRGLEGINEKLFIRVVHDTLDTAVLCSWELKRAEGKIDSGVLEKYKKRISSCLQYIDGFYSVEKAQFSISDIAMVCCIDYLLLRQFFYIVEDDYPNLFNRRKNLYERESVKITSPISLDFK</sequence>
<evidence type="ECO:0000313" key="2">
    <source>
        <dbReference type="EMBL" id="AJA44882.1"/>
    </source>
</evidence>
<dbReference type="Pfam" id="PF13409">
    <property type="entry name" value="GST_N_2"/>
    <property type="match status" value="1"/>
</dbReference>
<gene>
    <name evidence="2" type="ORF">FPB0191_01058</name>
</gene>
<dbReference type="InterPro" id="IPR036249">
    <property type="entry name" value="Thioredoxin-like_sf"/>
</dbReference>
<dbReference type="PANTHER" id="PTHR44051:SF8">
    <property type="entry name" value="GLUTATHIONE S-TRANSFERASE GSTA"/>
    <property type="match status" value="1"/>
</dbReference>
<evidence type="ECO:0000259" key="1">
    <source>
        <dbReference type="PROSITE" id="PS50404"/>
    </source>
</evidence>
<dbReference type="EC" id="2.5.1.18" evidence="2"/>
<dbReference type="SUPFAM" id="SSF52833">
    <property type="entry name" value="Thioredoxin-like"/>
    <property type="match status" value="1"/>
</dbReference>
<dbReference type="InterPro" id="IPR004045">
    <property type="entry name" value="Glutathione_S-Trfase_N"/>
</dbReference>
<proteinExistence type="predicted"/>
<dbReference type="Proteomes" id="UP000030901">
    <property type="component" value="Chromosome"/>
</dbReference>
<dbReference type="PANTHER" id="PTHR44051">
    <property type="entry name" value="GLUTATHIONE S-TRANSFERASE-RELATED"/>
    <property type="match status" value="1"/>
</dbReference>
<dbReference type="GO" id="GO:0004364">
    <property type="term" value="F:glutathione transferase activity"/>
    <property type="evidence" value="ECO:0007669"/>
    <property type="project" value="UniProtKB-EC"/>
</dbReference>
<name>A0A0A7S265_FRIPE</name>
<accession>A0A0A7S265</accession>
<dbReference type="HOGENOM" id="CLU_011226_12_2_6"/>
<dbReference type="SUPFAM" id="SSF47616">
    <property type="entry name" value="GST C-terminal domain-like"/>
    <property type="match status" value="1"/>
</dbReference>